<sequence length="191" mass="21368">MGPKKGATKSDKDKGGKEGNCDKMIGSASGANAKEFLNELQFLLDRIDPNDYVDGIDDMIKKKLLDLNVYSNDLIKNRSTYGKPLRNELTTDYLVFLLGIIKDLCTRVNELNSSIFDLKKNLDESESVHSKAKIWTTGRENISLGAKLETTQELSISVNNIISKINELKDKGAEVFREVIPNILRSEREAT</sequence>
<evidence type="ECO:0000313" key="2">
    <source>
        <dbReference type="EMBL" id="GBM71855.1"/>
    </source>
</evidence>
<accession>A0A4Y2I2R4</accession>
<reference evidence="2 3" key="1">
    <citation type="journal article" date="2019" name="Sci. Rep.">
        <title>Orb-weaving spider Araneus ventricosus genome elucidates the spidroin gene catalogue.</title>
        <authorList>
            <person name="Kono N."/>
            <person name="Nakamura H."/>
            <person name="Ohtoshi R."/>
            <person name="Moran D.A.P."/>
            <person name="Shinohara A."/>
            <person name="Yoshida Y."/>
            <person name="Fujiwara M."/>
            <person name="Mori M."/>
            <person name="Tomita M."/>
            <person name="Arakawa K."/>
        </authorList>
    </citation>
    <scope>NUCLEOTIDE SEQUENCE [LARGE SCALE GENOMIC DNA]</scope>
</reference>
<gene>
    <name evidence="2" type="ORF">AVEN_229353_1</name>
</gene>
<dbReference type="AlphaFoldDB" id="A0A4Y2I2R4"/>
<feature type="region of interest" description="Disordered" evidence="1">
    <location>
        <begin position="1"/>
        <end position="21"/>
    </location>
</feature>
<organism evidence="2 3">
    <name type="scientific">Araneus ventricosus</name>
    <name type="common">Orbweaver spider</name>
    <name type="synonym">Epeira ventricosa</name>
    <dbReference type="NCBI Taxonomy" id="182803"/>
    <lineage>
        <taxon>Eukaryota</taxon>
        <taxon>Metazoa</taxon>
        <taxon>Ecdysozoa</taxon>
        <taxon>Arthropoda</taxon>
        <taxon>Chelicerata</taxon>
        <taxon>Arachnida</taxon>
        <taxon>Araneae</taxon>
        <taxon>Araneomorphae</taxon>
        <taxon>Entelegynae</taxon>
        <taxon>Araneoidea</taxon>
        <taxon>Araneidae</taxon>
        <taxon>Araneus</taxon>
    </lineage>
</organism>
<keyword evidence="3" id="KW-1185">Reference proteome</keyword>
<proteinExistence type="predicted"/>
<evidence type="ECO:0000313" key="3">
    <source>
        <dbReference type="Proteomes" id="UP000499080"/>
    </source>
</evidence>
<feature type="compositionally biased region" description="Basic and acidic residues" evidence="1">
    <location>
        <begin position="8"/>
        <end position="21"/>
    </location>
</feature>
<protein>
    <submittedName>
        <fullName evidence="2">Uncharacterized protein</fullName>
    </submittedName>
</protein>
<evidence type="ECO:0000256" key="1">
    <source>
        <dbReference type="SAM" id="MobiDB-lite"/>
    </source>
</evidence>
<comment type="caution">
    <text evidence="2">The sequence shown here is derived from an EMBL/GenBank/DDBJ whole genome shotgun (WGS) entry which is preliminary data.</text>
</comment>
<dbReference type="Proteomes" id="UP000499080">
    <property type="component" value="Unassembled WGS sequence"/>
</dbReference>
<name>A0A4Y2I2R4_ARAVE</name>
<dbReference type="EMBL" id="BGPR01002339">
    <property type="protein sequence ID" value="GBM71855.1"/>
    <property type="molecule type" value="Genomic_DNA"/>
</dbReference>